<protein>
    <recommendedName>
        <fullName evidence="6">TEL2-interacting protein 1</fullName>
    </recommendedName>
</protein>
<keyword evidence="5" id="KW-1185">Reference proteome</keyword>
<reference evidence="4" key="1">
    <citation type="submission" date="2022-07" db="EMBL/GenBank/DDBJ databases">
        <title>Genome Sequence of Physisporinus lineatus.</title>
        <authorList>
            <person name="Buettner E."/>
        </authorList>
    </citation>
    <scope>NUCLEOTIDE SEQUENCE</scope>
    <source>
        <strain evidence="4">VT162</strain>
    </source>
</reference>
<dbReference type="GO" id="GO:0005737">
    <property type="term" value="C:cytoplasm"/>
    <property type="evidence" value="ECO:0007669"/>
    <property type="project" value="TreeGrafter"/>
</dbReference>
<sequence length="1145" mass="126572">MTTIRPDPKLSKNGDVGVSGGIHDTSQSLFGKLKVFCVPLLGNSNLSAASIPTVLRLLTGIHETLCESARSGYHLPVSIISYVFVPVSTIFRRNNISTIPDQVLERLLRVLALLVETWWWDLDEATWEQFFMLCSSILGGIEEKGKGRERDNETKEAAVDCIWALVHGRTPQDDPLDLPGPVIRSTFIQEKFAKHAQTEKFVPVLGQTIHHLLTASGSPHRPLQRRALETLHTLVRDYISDEFAPSILPGVVSAMCKCSLGAGTSRGWANGDVVVASLLVLQEMIVRTIGNEICIREGVVRDVRDLEDLAELFTDSTFSLHKAPVLSRFGTTRTPSWLQGTTSQLHIALNSLHPLISHPTSSALQALAIFSSRVLASTSLTLPQSRPLLISFLLSVASSDVESAVQVAKHHLSDLLESSETTRHTVLQALLQIFKDNLSALPRLIQTMAESRAERAALLIEAICGLPSPGKNPIAAGVGYLLGPNGGVERWGWQLLSVLDIVPPQVSIAKTSTVQLMLETGEEPPDDVIFPEFTFKNVPSSSTRLALERMFRSLGQITREDSLFTIEWFVGIGQGNRSGRGVVAFWCAARLLEGVGSVSLSCGKGFDSLLQYRSKRVERFARDLTRRIAEAWDKEDQKPLQHDAQPSKSLHEEPDTALVEYTSGLTPIRFTLTNKSNPAPSVSTSNQPLLHMAISLQLFAISAGILQVRFSPLLLYALYPVLHSLIAPPSHLSATALATLQYISNATSYGSPANMLLANFDYALDSVSRHLSRRWLDVDATHVLLLLVRFVGHDVVQRASDVVEECFDRLDEYHGYEVIVDGLVAVLSEVVQVIASDGVAEPDVNSYPRSETCRQDNERLAQFTTWFTQRGQAADKVDDDETEEDFGPVPQRAWGKEEKDPENEGARRAEDPTGEIPPTPTQELTKQIVTRSMYFLTHRSALIRSQILTLLGSAASMLPESAILPSIHQAWPFILNRFSDPEPFVVSAAAQLVESLATHVGDFMSRRIWDDIWPRFNKILTKLHVDASTNALTRRGPGAVGTVSAYTHSHRLYRALLRTMTAAAKGVHTQDNPMWEVIVAFRRFLHAEAHEELQACARELYSAIARNNEDAVWFALSATQSKLGDWTFLEEGRWDITANVKMLSI</sequence>
<evidence type="ECO:0000259" key="2">
    <source>
        <dbReference type="Pfam" id="PF24173"/>
    </source>
</evidence>
<dbReference type="InterPro" id="IPR057566">
    <property type="entry name" value="TPR_TTI1_N"/>
</dbReference>
<dbReference type="Pfam" id="PF21547">
    <property type="entry name" value="TTI1"/>
    <property type="match status" value="1"/>
</dbReference>
<dbReference type="SUPFAM" id="SSF48371">
    <property type="entry name" value="ARM repeat"/>
    <property type="match status" value="1"/>
</dbReference>
<dbReference type="Pfam" id="PF24181">
    <property type="entry name" value="TPR_TTI1_C"/>
    <property type="match status" value="1"/>
</dbReference>
<evidence type="ECO:0000259" key="3">
    <source>
        <dbReference type="Pfam" id="PF24181"/>
    </source>
</evidence>
<dbReference type="Proteomes" id="UP001212997">
    <property type="component" value="Unassembled WGS sequence"/>
</dbReference>
<proteinExistence type="predicted"/>
<evidence type="ECO:0000313" key="5">
    <source>
        <dbReference type="Proteomes" id="UP001212997"/>
    </source>
</evidence>
<feature type="compositionally biased region" description="Acidic residues" evidence="1">
    <location>
        <begin position="877"/>
        <end position="886"/>
    </location>
</feature>
<feature type="domain" description="TTI1 C-terminal TPR" evidence="3">
    <location>
        <begin position="826"/>
        <end position="1113"/>
    </location>
</feature>
<dbReference type="Gene3D" id="1.25.10.10">
    <property type="entry name" value="Leucine-rich Repeat Variant"/>
    <property type="match status" value="1"/>
</dbReference>
<feature type="region of interest" description="Disordered" evidence="1">
    <location>
        <begin position="871"/>
        <end position="922"/>
    </location>
</feature>
<dbReference type="EMBL" id="JANAWD010000626">
    <property type="protein sequence ID" value="KAJ3477148.1"/>
    <property type="molecule type" value="Genomic_DNA"/>
</dbReference>
<dbReference type="PANTHER" id="PTHR18460">
    <property type="entry name" value="TEL2 INTERACTING PROTEIN 1 TTI1 FAMILY MEMBER"/>
    <property type="match status" value="1"/>
</dbReference>
<feature type="domain" description="TTI1 N-terminal TPR" evidence="2">
    <location>
        <begin position="190"/>
        <end position="398"/>
    </location>
</feature>
<gene>
    <name evidence="4" type="ORF">NLI96_g10665</name>
</gene>
<organism evidence="4 5">
    <name type="scientific">Meripilus lineatus</name>
    <dbReference type="NCBI Taxonomy" id="2056292"/>
    <lineage>
        <taxon>Eukaryota</taxon>
        <taxon>Fungi</taxon>
        <taxon>Dikarya</taxon>
        <taxon>Basidiomycota</taxon>
        <taxon>Agaricomycotina</taxon>
        <taxon>Agaricomycetes</taxon>
        <taxon>Polyporales</taxon>
        <taxon>Meripilaceae</taxon>
        <taxon>Meripilus</taxon>
    </lineage>
</organism>
<evidence type="ECO:0008006" key="6">
    <source>
        <dbReference type="Google" id="ProtNLM"/>
    </source>
</evidence>
<feature type="domain" description="TTI1 N-terminal TPR" evidence="2">
    <location>
        <begin position="30"/>
        <end position="167"/>
    </location>
</feature>
<dbReference type="InterPro" id="IPR057567">
    <property type="entry name" value="TPR_TTI1_C"/>
</dbReference>
<dbReference type="Pfam" id="PF24173">
    <property type="entry name" value="TPR_TTI1_N"/>
    <property type="match status" value="2"/>
</dbReference>
<dbReference type="InterPro" id="IPR016024">
    <property type="entry name" value="ARM-type_fold"/>
</dbReference>
<name>A0AAD5UTC9_9APHY</name>
<dbReference type="InterPro" id="IPR052587">
    <property type="entry name" value="TELO2-interacting_protein_1"/>
</dbReference>
<dbReference type="PANTHER" id="PTHR18460:SF3">
    <property type="entry name" value="TELO2-INTERACTING PROTEIN 1 HOMOLOG"/>
    <property type="match status" value="1"/>
</dbReference>
<comment type="caution">
    <text evidence="4">The sequence shown here is derived from an EMBL/GenBank/DDBJ whole genome shotgun (WGS) entry which is preliminary data.</text>
</comment>
<feature type="compositionally biased region" description="Basic and acidic residues" evidence="1">
    <location>
        <begin position="894"/>
        <end position="911"/>
    </location>
</feature>
<dbReference type="AlphaFoldDB" id="A0AAD5UTC9"/>
<evidence type="ECO:0000313" key="4">
    <source>
        <dbReference type="EMBL" id="KAJ3477148.1"/>
    </source>
</evidence>
<accession>A0AAD5UTC9</accession>
<evidence type="ECO:0000256" key="1">
    <source>
        <dbReference type="SAM" id="MobiDB-lite"/>
    </source>
</evidence>
<dbReference type="InterPro" id="IPR011989">
    <property type="entry name" value="ARM-like"/>
</dbReference>
<dbReference type="InterPro" id="IPR049362">
    <property type="entry name" value="TTI1_rpt"/>
</dbReference>